<dbReference type="GO" id="GO:0006935">
    <property type="term" value="P:chemotaxis"/>
    <property type="evidence" value="ECO:0007669"/>
    <property type="project" value="InterPro"/>
</dbReference>
<feature type="domain" description="CheW-like" evidence="1">
    <location>
        <begin position="1"/>
        <end position="142"/>
    </location>
</feature>
<dbReference type="PANTHER" id="PTHR22617:SF23">
    <property type="entry name" value="CHEMOTAXIS PROTEIN CHEW"/>
    <property type="match status" value="1"/>
</dbReference>
<protein>
    <submittedName>
        <fullName evidence="2">Chemotaxis protein CheW</fullName>
    </submittedName>
</protein>
<dbReference type="InterPro" id="IPR039315">
    <property type="entry name" value="CheW"/>
</dbReference>
<keyword evidence="3" id="KW-1185">Reference proteome</keyword>
<proteinExistence type="predicted"/>
<dbReference type="Gene3D" id="2.40.50.180">
    <property type="entry name" value="CheA-289, Domain 4"/>
    <property type="match status" value="1"/>
</dbReference>
<name>A0A9X2D9T1_9ACTN</name>
<dbReference type="GO" id="GO:0005829">
    <property type="term" value="C:cytosol"/>
    <property type="evidence" value="ECO:0007669"/>
    <property type="project" value="TreeGrafter"/>
</dbReference>
<dbReference type="SMART" id="SM00260">
    <property type="entry name" value="CheW"/>
    <property type="match status" value="1"/>
</dbReference>
<accession>A0A9X2D9T1</accession>
<dbReference type="Gene3D" id="2.30.30.40">
    <property type="entry name" value="SH3 Domains"/>
    <property type="match status" value="1"/>
</dbReference>
<dbReference type="Proteomes" id="UP001139485">
    <property type="component" value="Unassembled WGS sequence"/>
</dbReference>
<dbReference type="Pfam" id="PF01584">
    <property type="entry name" value="CheW"/>
    <property type="match status" value="1"/>
</dbReference>
<sequence>MSQFCTFTVGGHLFGVPVESVQEVLRAQEVTRVPLAPREVSGLLNLRGAIVTSIDLRRRLGMADREPDGKSVNIVVRTADGSAVSLVADEIGDVLEPPADSFETPPETVPASVRAVVERVCKLEKRLMLLLDTHRAVGGLEAA</sequence>
<reference evidence="2" key="1">
    <citation type="submission" date="2022-05" db="EMBL/GenBank/DDBJ databases">
        <authorList>
            <person name="Tuo L."/>
        </authorList>
    </citation>
    <scope>NUCLEOTIDE SEQUENCE</scope>
    <source>
        <strain evidence="2">BSK12Z-4</strain>
    </source>
</reference>
<dbReference type="AlphaFoldDB" id="A0A9X2D9T1"/>
<dbReference type="InterPro" id="IPR002545">
    <property type="entry name" value="CheW-lke_dom"/>
</dbReference>
<dbReference type="SUPFAM" id="SSF50341">
    <property type="entry name" value="CheW-like"/>
    <property type="match status" value="1"/>
</dbReference>
<organism evidence="2 3">
    <name type="scientific">Nocardioides bruguierae</name>
    <dbReference type="NCBI Taxonomy" id="2945102"/>
    <lineage>
        <taxon>Bacteria</taxon>
        <taxon>Bacillati</taxon>
        <taxon>Actinomycetota</taxon>
        <taxon>Actinomycetes</taxon>
        <taxon>Propionibacteriales</taxon>
        <taxon>Nocardioidaceae</taxon>
        <taxon>Nocardioides</taxon>
    </lineage>
</organism>
<evidence type="ECO:0000313" key="3">
    <source>
        <dbReference type="Proteomes" id="UP001139485"/>
    </source>
</evidence>
<dbReference type="PROSITE" id="PS50851">
    <property type="entry name" value="CHEW"/>
    <property type="match status" value="1"/>
</dbReference>
<gene>
    <name evidence="2" type="ORF">M8330_16985</name>
</gene>
<evidence type="ECO:0000259" key="1">
    <source>
        <dbReference type="PROSITE" id="PS50851"/>
    </source>
</evidence>
<dbReference type="EMBL" id="JAMOIL010000026">
    <property type="protein sequence ID" value="MCM0621988.1"/>
    <property type="molecule type" value="Genomic_DNA"/>
</dbReference>
<dbReference type="GO" id="GO:0007165">
    <property type="term" value="P:signal transduction"/>
    <property type="evidence" value="ECO:0007669"/>
    <property type="project" value="InterPro"/>
</dbReference>
<evidence type="ECO:0000313" key="2">
    <source>
        <dbReference type="EMBL" id="MCM0621988.1"/>
    </source>
</evidence>
<comment type="caution">
    <text evidence="2">The sequence shown here is derived from an EMBL/GenBank/DDBJ whole genome shotgun (WGS) entry which is preliminary data.</text>
</comment>
<dbReference type="RefSeq" id="WP_250057682.1">
    <property type="nucleotide sequence ID" value="NZ_JAMJPH010000039.1"/>
</dbReference>
<dbReference type="InterPro" id="IPR036061">
    <property type="entry name" value="CheW-like_dom_sf"/>
</dbReference>
<dbReference type="PANTHER" id="PTHR22617">
    <property type="entry name" value="CHEMOTAXIS SENSOR HISTIDINE KINASE-RELATED"/>
    <property type="match status" value="1"/>
</dbReference>